<name>A0ABD1ZRQ6_9MARC</name>
<keyword evidence="1" id="KW-0732">Signal</keyword>
<feature type="signal peptide" evidence="1">
    <location>
        <begin position="1"/>
        <end position="22"/>
    </location>
</feature>
<reference evidence="2 3" key="1">
    <citation type="submission" date="2024-09" db="EMBL/GenBank/DDBJ databases">
        <title>Chromosome-scale assembly of Riccia fluitans.</title>
        <authorList>
            <person name="Paukszto L."/>
            <person name="Sawicki J."/>
            <person name="Karawczyk K."/>
            <person name="Piernik-Szablinska J."/>
            <person name="Szczecinska M."/>
            <person name="Mazdziarz M."/>
        </authorList>
    </citation>
    <scope>NUCLEOTIDE SEQUENCE [LARGE SCALE GENOMIC DNA]</scope>
    <source>
        <strain evidence="2">Rf_01</strain>
        <tissue evidence="2">Aerial parts of the thallus</tissue>
    </source>
</reference>
<accession>A0ABD1ZRQ6</accession>
<gene>
    <name evidence="2" type="ORF">R1flu_022279</name>
</gene>
<dbReference type="Gene3D" id="2.90.10.10">
    <property type="entry name" value="Bulb-type lectin domain"/>
    <property type="match status" value="1"/>
</dbReference>
<dbReference type="EMBL" id="JBHFFA010000001">
    <property type="protein sequence ID" value="KAL2654151.1"/>
    <property type="molecule type" value="Genomic_DNA"/>
</dbReference>
<keyword evidence="3" id="KW-1185">Reference proteome</keyword>
<dbReference type="SUPFAM" id="SSF51110">
    <property type="entry name" value="alpha-D-mannose-specific plant lectins"/>
    <property type="match status" value="1"/>
</dbReference>
<evidence type="ECO:0000313" key="3">
    <source>
        <dbReference type="Proteomes" id="UP001605036"/>
    </source>
</evidence>
<organism evidence="2 3">
    <name type="scientific">Riccia fluitans</name>
    <dbReference type="NCBI Taxonomy" id="41844"/>
    <lineage>
        <taxon>Eukaryota</taxon>
        <taxon>Viridiplantae</taxon>
        <taxon>Streptophyta</taxon>
        <taxon>Embryophyta</taxon>
        <taxon>Marchantiophyta</taxon>
        <taxon>Marchantiopsida</taxon>
        <taxon>Marchantiidae</taxon>
        <taxon>Marchantiales</taxon>
        <taxon>Ricciaceae</taxon>
        <taxon>Riccia</taxon>
    </lineage>
</organism>
<evidence type="ECO:0000256" key="1">
    <source>
        <dbReference type="SAM" id="SignalP"/>
    </source>
</evidence>
<comment type="caution">
    <text evidence="2">The sequence shown here is derived from an EMBL/GenBank/DDBJ whole genome shotgun (WGS) entry which is preliminary data.</text>
</comment>
<feature type="chain" id="PRO_5044753915" description="Bulb-type lectin domain-containing protein" evidence="1">
    <location>
        <begin position="23"/>
        <end position="261"/>
    </location>
</feature>
<dbReference type="Proteomes" id="UP001605036">
    <property type="component" value="Unassembled WGS sequence"/>
</dbReference>
<proteinExistence type="predicted"/>
<sequence length="261" mass="28255">MRITQIPFILVVILAIALKAGAELMPCEMEYRRFREGGDEITYLDAGKIVKLPGLIAAFTAHKWIVVRSNPAIGTISYSPRFSCQFALSESNLTNGELGIEMSLEKPNIFYCSVLLHRPSPFDSLWRAPCKPALIPIREKNASCALVLTAAGDLQLLDISSNDHTILWHSGTDRIGNNSLAIDDQTDLSLVRTADNKTVWGSTQNFTAGYNPNYLQFNVSAGVSAGNLLRGLKVLNLPGGGRCFLSSVLASLTGAALLLSS</sequence>
<dbReference type="AlphaFoldDB" id="A0ABD1ZRQ6"/>
<evidence type="ECO:0000313" key="2">
    <source>
        <dbReference type="EMBL" id="KAL2654151.1"/>
    </source>
</evidence>
<protein>
    <recommendedName>
        <fullName evidence="4">Bulb-type lectin domain-containing protein</fullName>
    </recommendedName>
</protein>
<evidence type="ECO:0008006" key="4">
    <source>
        <dbReference type="Google" id="ProtNLM"/>
    </source>
</evidence>
<dbReference type="InterPro" id="IPR036426">
    <property type="entry name" value="Bulb-type_lectin_dom_sf"/>
</dbReference>